<comment type="caution">
    <text evidence="1">The sequence shown here is derived from an EMBL/GenBank/DDBJ whole genome shotgun (WGS) entry which is preliminary data.</text>
</comment>
<dbReference type="Proteomes" id="UP000191672">
    <property type="component" value="Unassembled WGS sequence"/>
</dbReference>
<reference evidence="2" key="1">
    <citation type="journal article" date="2017" name="Nat. Microbiol.">
        <title>Global analysis of biosynthetic gene clusters reveals vast potential of secondary metabolite production in Penicillium species.</title>
        <authorList>
            <person name="Nielsen J.C."/>
            <person name="Grijseels S."/>
            <person name="Prigent S."/>
            <person name="Ji B."/>
            <person name="Dainat J."/>
            <person name="Nielsen K.F."/>
            <person name="Frisvad J.C."/>
            <person name="Workman M."/>
            <person name="Nielsen J."/>
        </authorList>
    </citation>
    <scope>NUCLEOTIDE SEQUENCE [LARGE SCALE GENOMIC DNA]</scope>
    <source>
        <strain evidence="2">IBT 31811</strain>
    </source>
</reference>
<accession>A0A1V6PQE6</accession>
<sequence>MNAERWHLLVSSYPRKLLSPVLHRDWPCTDEPASHNNFRQGTSQQVNILMRARNSATIVQTEQEVLRLLKYDLKASEWLNRVENWSWFLPKKGRQQAEETKASEAHLAYPYSLVRDLESEISELEKIFSVDKRVLKRKQRILDAIDMAKPQLYGSRLARLNMVEERARHISFARGSGGQGTSVSRNGMSLLQHGRNNAGSEHILRRSYRLRELQDYALSRV</sequence>
<protein>
    <submittedName>
        <fullName evidence="1">Uncharacterized protein</fullName>
    </submittedName>
</protein>
<name>A0A1V6PQE6_9EURO</name>
<proteinExistence type="predicted"/>
<keyword evidence="2" id="KW-1185">Reference proteome</keyword>
<dbReference type="AlphaFoldDB" id="A0A1V6PQE6"/>
<organism evidence="1 2">
    <name type="scientific">Penicillium antarcticum</name>
    <dbReference type="NCBI Taxonomy" id="416450"/>
    <lineage>
        <taxon>Eukaryota</taxon>
        <taxon>Fungi</taxon>
        <taxon>Dikarya</taxon>
        <taxon>Ascomycota</taxon>
        <taxon>Pezizomycotina</taxon>
        <taxon>Eurotiomycetes</taxon>
        <taxon>Eurotiomycetidae</taxon>
        <taxon>Eurotiales</taxon>
        <taxon>Aspergillaceae</taxon>
        <taxon>Penicillium</taxon>
    </lineage>
</organism>
<dbReference type="EMBL" id="MDYN01000056">
    <property type="protein sequence ID" value="OQD79260.1"/>
    <property type="molecule type" value="Genomic_DNA"/>
</dbReference>
<gene>
    <name evidence="1" type="ORF">PENANT_c056G06588</name>
</gene>
<evidence type="ECO:0000313" key="1">
    <source>
        <dbReference type="EMBL" id="OQD79260.1"/>
    </source>
</evidence>
<evidence type="ECO:0000313" key="2">
    <source>
        <dbReference type="Proteomes" id="UP000191672"/>
    </source>
</evidence>